<dbReference type="InterPro" id="IPR036165">
    <property type="entry name" value="YefM-like_sf"/>
</dbReference>
<proteinExistence type="inferred from homology"/>
<dbReference type="Gene3D" id="3.40.1620.10">
    <property type="entry name" value="YefM-like domain"/>
    <property type="match status" value="1"/>
</dbReference>
<dbReference type="Proteomes" id="UP000183299">
    <property type="component" value="Unassembled WGS sequence"/>
</dbReference>
<protein>
    <recommendedName>
        <fullName evidence="4">Prevent-host-death family protein</fullName>
    </recommendedName>
</protein>
<evidence type="ECO:0008006" key="4">
    <source>
        <dbReference type="Google" id="ProtNLM"/>
    </source>
</evidence>
<sequence length="62" mass="7052">MKVFSSTYLARHRLEVLSCASEEPVGITRYGVLSFVLVSATEYERLSGVRISRNLECEERRG</sequence>
<comment type="similarity">
    <text evidence="1">Belongs to the phD/YefM antitoxin family.</text>
</comment>
<dbReference type="AlphaFoldDB" id="A0A1I3MN89"/>
<organism evidence="2 3">
    <name type="scientific">Celeribacter halophilus</name>
    <dbReference type="NCBI Taxonomy" id="576117"/>
    <lineage>
        <taxon>Bacteria</taxon>
        <taxon>Pseudomonadati</taxon>
        <taxon>Pseudomonadota</taxon>
        <taxon>Alphaproteobacteria</taxon>
        <taxon>Rhodobacterales</taxon>
        <taxon>Roseobacteraceae</taxon>
        <taxon>Celeribacter</taxon>
    </lineage>
</organism>
<dbReference type="SUPFAM" id="SSF143120">
    <property type="entry name" value="YefM-like"/>
    <property type="match status" value="1"/>
</dbReference>
<reference evidence="2 3" key="1">
    <citation type="submission" date="2016-10" db="EMBL/GenBank/DDBJ databases">
        <authorList>
            <person name="de Groot N.N."/>
        </authorList>
    </citation>
    <scope>NUCLEOTIDE SEQUENCE [LARGE SCALE GENOMIC DNA]</scope>
    <source>
        <strain evidence="2 3">CGMCC 1.8891</strain>
    </source>
</reference>
<evidence type="ECO:0000256" key="1">
    <source>
        <dbReference type="ARBA" id="ARBA00009981"/>
    </source>
</evidence>
<dbReference type="STRING" id="576117.SAMN04488138_10180"/>
<gene>
    <name evidence="2" type="ORF">SAMN04488138_10180</name>
</gene>
<evidence type="ECO:0000313" key="2">
    <source>
        <dbReference type="EMBL" id="SFI98498.1"/>
    </source>
</evidence>
<accession>A0A1I3MN89</accession>
<dbReference type="EMBL" id="FORY01000001">
    <property type="protein sequence ID" value="SFI98498.1"/>
    <property type="molecule type" value="Genomic_DNA"/>
</dbReference>
<keyword evidence="3" id="KW-1185">Reference proteome</keyword>
<evidence type="ECO:0000313" key="3">
    <source>
        <dbReference type="Proteomes" id="UP000183299"/>
    </source>
</evidence>
<name>A0A1I3MN89_9RHOB</name>